<organism evidence="4 5">
    <name type="scientific">Massilia violaceinigra</name>
    <dbReference type="NCBI Taxonomy" id="2045208"/>
    <lineage>
        <taxon>Bacteria</taxon>
        <taxon>Pseudomonadati</taxon>
        <taxon>Pseudomonadota</taxon>
        <taxon>Betaproteobacteria</taxon>
        <taxon>Burkholderiales</taxon>
        <taxon>Oxalobacteraceae</taxon>
        <taxon>Telluria group</taxon>
        <taxon>Massilia</taxon>
    </lineage>
</organism>
<dbReference type="NCBIfam" id="NF045542">
    <property type="entry name" value="Clp_rel_HeadMat"/>
    <property type="match status" value="1"/>
</dbReference>
<evidence type="ECO:0000313" key="5">
    <source>
        <dbReference type="Proteomes" id="UP000229897"/>
    </source>
</evidence>
<keyword evidence="2" id="KW-0378">Hydrolase</keyword>
<dbReference type="InterPro" id="IPR023562">
    <property type="entry name" value="ClpP/TepA"/>
</dbReference>
<dbReference type="PANTHER" id="PTHR10381">
    <property type="entry name" value="ATP-DEPENDENT CLP PROTEASE PROTEOLYTIC SUBUNIT"/>
    <property type="match status" value="1"/>
</dbReference>
<keyword evidence="3" id="KW-0720">Serine protease</keyword>
<name>A0A2D2DSE5_9BURK</name>
<protein>
    <submittedName>
        <fullName evidence="4">Peptidase S14</fullName>
    </submittedName>
</protein>
<dbReference type="OrthoDB" id="9806592at2"/>
<reference evidence="4" key="1">
    <citation type="submission" date="2017-10" db="EMBL/GenBank/DDBJ databases">
        <title>Massilia psychrophilum sp. nov., a novel purple-pigmented bacterium isolated from Tianshan glacier, Xinjiang Municipality, China.</title>
        <authorList>
            <person name="Wang H."/>
        </authorList>
    </citation>
    <scope>NUCLEOTIDE SEQUENCE [LARGE SCALE GENOMIC DNA]</scope>
    <source>
        <strain evidence="4">B2</strain>
    </source>
</reference>
<evidence type="ECO:0000313" key="4">
    <source>
        <dbReference type="EMBL" id="ATQ77895.1"/>
    </source>
</evidence>
<dbReference type="GO" id="GO:0051117">
    <property type="term" value="F:ATPase binding"/>
    <property type="evidence" value="ECO:0007669"/>
    <property type="project" value="TreeGrafter"/>
</dbReference>
<dbReference type="PANTHER" id="PTHR10381:SF70">
    <property type="entry name" value="ATP-DEPENDENT CLP PROTEASE PROTEOLYTIC SUBUNIT"/>
    <property type="match status" value="1"/>
</dbReference>
<dbReference type="EMBL" id="CP024608">
    <property type="protein sequence ID" value="ATQ77895.1"/>
    <property type="molecule type" value="Genomic_DNA"/>
</dbReference>
<dbReference type="SUPFAM" id="SSF52096">
    <property type="entry name" value="ClpP/crotonase"/>
    <property type="match status" value="1"/>
</dbReference>
<gene>
    <name evidence="4" type="ORF">CR152_27870</name>
</gene>
<dbReference type="GO" id="GO:0006515">
    <property type="term" value="P:protein quality control for misfolded or incompletely synthesized proteins"/>
    <property type="evidence" value="ECO:0007669"/>
    <property type="project" value="TreeGrafter"/>
</dbReference>
<keyword evidence="1" id="KW-0645">Protease</keyword>
<sequence length="244" mass="25661">MTYLMQLCIDNAASSVAKQEIFVSNSAGQTLYIRGVIASNFDANAADVIASLNKADPGQVLNIRFNTPGGDVFQGKEIAAAIKSYPGKTIGHVDSLCASAGTSIAISCDEIEMSKGAFFMIHNAQGMAFGDKKALRDRADLVEKIELSIVDDYTEKTGKPAEDVIAMMEAETWMSAEEALSHGFIDRIAGAPAKTSNAWNLAAYANAPAALAPQPPAAEPAPAPTPVPSMTQANTNRLALIQAL</sequence>
<dbReference type="Pfam" id="PF00574">
    <property type="entry name" value="CLP_protease"/>
    <property type="match status" value="1"/>
</dbReference>
<evidence type="ECO:0000256" key="1">
    <source>
        <dbReference type="ARBA" id="ARBA00022670"/>
    </source>
</evidence>
<dbReference type="AlphaFoldDB" id="A0A2D2DSE5"/>
<dbReference type="GO" id="GO:0004252">
    <property type="term" value="F:serine-type endopeptidase activity"/>
    <property type="evidence" value="ECO:0007669"/>
    <property type="project" value="TreeGrafter"/>
</dbReference>
<dbReference type="RefSeq" id="WP_099880461.1">
    <property type="nucleotide sequence ID" value="NZ_CP024608.1"/>
</dbReference>
<proteinExistence type="predicted"/>
<evidence type="ECO:0000256" key="2">
    <source>
        <dbReference type="ARBA" id="ARBA00022801"/>
    </source>
</evidence>
<dbReference type="Gene3D" id="3.90.226.10">
    <property type="entry name" value="2-enoyl-CoA Hydratase, Chain A, domain 1"/>
    <property type="match status" value="1"/>
</dbReference>
<dbReference type="KEGG" id="mass:CR152_27870"/>
<dbReference type="GO" id="GO:0004176">
    <property type="term" value="F:ATP-dependent peptidase activity"/>
    <property type="evidence" value="ECO:0007669"/>
    <property type="project" value="TreeGrafter"/>
</dbReference>
<evidence type="ECO:0000256" key="3">
    <source>
        <dbReference type="ARBA" id="ARBA00022825"/>
    </source>
</evidence>
<dbReference type="InterPro" id="IPR029045">
    <property type="entry name" value="ClpP/crotonase-like_dom_sf"/>
</dbReference>
<accession>A0A2D2DSE5</accession>
<dbReference type="GO" id="GO:0009368">
    <property type="term" value="C:endopeptidase Clp complex"/>
    <property type="evidence" value="ECO:0007669"/>
    <property type="project" value="TreeGrafter"/>
</dbReference>
<dbReference type="CDD" id="cd07016">
    <property type="entry name" value="S14_ClpP_1"/>
    <property type="match status" value="1"/>
</dbReference>
<dbReference type="Proteomes" id="UP000229897">
    <property type="component" value="Chromosome"/>
</dbReference>
<keyword evidence="5" id="KW-1185">Reference proteome</keyword>